<keyword evidence="3" id="KW-1185">Reference proteome</keyword>
<feature type="region of interest" description="Disordered" evidence="1">
    <location>
        <begin position="198"/>
        <end position="230"/>
    </location>
</feature>
<dbReference type="PROSITE" id="PS51257">
    <property type="entry name" value="PROKAR_LIPOPROTEIN"/>
    <property type="match status" value="1"/>
</dbReference>
<dbReference type="Proteomes" id="UP000051789">
    <property type="component" value="Unassembled WGS sequence"/>
</dbReference>
<accession>A0A0R2C9C7</accession>
<evidence type="ECO:0000313" key="3">
    <source>
        <dbReference type="Proteomes" id="UP000051789"/>
    </source>
</evidence>
<feature type="compositionally biased region" description="Polar residues" evidence="1">
    <location>
        <begin position="218"/>
        <end position="230"/>
    </location>
</feature>
<name>A0A0R2C9C7_9LACO</name>
<evidence type="ECO:0000256" key="1">
    <source>
        <dbReference type="SAM" id="MobiDB-lite"/>
    </source>
</evidence>
<gene>
    <name evidence="2" type="ORF">FD19_GL000590</name>
</gene>
<dbReference type="RefSeq" id="WP_056969075.1">
    <property type="nucleotide sequence ID" value="NZ_AYZK01000001.1"/>
</dbReference>
<sequence>MFKQIAIVCLLSVGLVGCSSNHMSNAEKLQQSRESASSAVESSRNKKKDAVSIASKTVYYHQLNTAERKEVTFAFQASSDTTAADSGQAQNAPSPYTVDMQVTNKSDKTVKLDESKIVWLMPNSDVDPVTSDKTRVLTIKPNTSKNVVGLFSDFNNQNFVDTGAFCYLNLDYKLAYSYRAYKDGGVTSKNLTDKKLIAMNTPDDDNSSDTDSAADSSIESTPGEDTSASIKVTPGSQYENFAFTNISDRTITINTDAILLMVDSEFVDMPSDILADGEVVLKPGQTHVYGNFFGDASQTGSRLSISLNHGGNELWSSDDNSENGN</sequence>
<reference evidence="2 3" key="1">
    <citation type="journal article" date="2015" name="Genome Announc.">
        <title>Expanding the biotechnology potential of lactobacilli through comparative genomics of 213 strains and associated genera.</title>
        <authorList>
            <person name="Sun Z."/>
            <person name="Harris H.M."/>
            <person name="McCann A."/>
            <person name="Guo C."/>
            <person name="Argimon S."/>
            <person name="Zhang W."/>
            <person name="Yang X."/>
            <person name="Jeffery I.B."/>
            <person name="Cooney J.C."/>
            <person name="Kagawa T.F."/>
            <person name="Liu W."/>
            <person name="Song Y."/>
            <person name="Salvetti E."/>
            <person name="Wrobel A."/>
            <person name="Rasinkangas P."/>
            <person name="Parkhill J."/>
            <person name="Rea M.C."/>
            <person name="O'Sullivan O."/>
            <person name="Ritari J."/>
            <person name="Douillard F.P."/>
            <person name="Paul Ross R."/>
            <person name="Yang R."/>
            <person name="Briner A.E."/>
            <person name="Felis G.E."/>
            <person name="de Vos W.M."/>
            <person name="Barrangou R."/>
            <person name="Klaenhammer T.R."/>
            <person name="Caufield P.W."/>
            <person name="Cui Y."/>
            <person name="Zhang H."/>
            <person name="O'Toole P.W."/>
        </authorList>
    </citation>
    <scope>NUCLEOTIDE SEQUENCE [LARGE SCALE GENOMIC DNA]</scope>
    <source>
        <strain evidence="2 3">DSM 22698</strain>
    </source>
</reference>
<proteinExistence type="predicted"/>
<protein>
    <submittedName>
        <fullName evidence="2">Uncharacterized protein</fullName>
    </submittedName>
</protein>
<dbReference type="PATRIC" id="fig|1423810.4.peg.605"/>
<comment type="caution">
    <text evidence="2">The sequence shown here is derived from an EMBL/GenBank/DDBJ whole genome shotgun (WGS) entry which is preliminary data.</text>
</comment>
<organism evidence="2 3">
    <name type="scientific">Lacticaseibacillus thailandensis DSM 22698 = JCM 13996</name>
    <dbReference type="NCBI Taxonomy" id="1423810"/>
    <lineage>
        <taxon>Bacteria</taxon>
        <taxon>Bacillati</taxon>
        <taxon>Bacillota</taxon>
        <taxon>Bacilli</taxon>
        <taxon>Lactobacillales</taxon>
        <taxon>Lactobacillaceae</taxon>
        <taxon>Lacticaseibacillus</taxon>
    </lineage>
</organism>
<dbReference type="EMBL" id="AYZK01000001">
    <property type="protein sequence ID" value="KRM88296.1"/>
    <property type="molecule type" value="Genomic_DNA"/>
</dbReference>
<evidence type="ECO:0000313" key="2">
    <source>
        <dbReference type="EMBL" id="KRM88296.1"/>
    </source>
</evidence>
<dbReference type="AlphaFoldDB" id="A0A0R2C9C7"/>